<proteinExistence type="predicted"/>
<evidence type="ECO:0000256" key="7">
    <source>
        <dbReference type="ARBA" id="ARBA00023204"/>
    </source>
</evidence>
<dbReference type="PANTHER" id="PTHR33693">
    <property type="entry name" value="TYPE-5 URACIL-DNA GLYCOSYLASE"/>
    <property type="match status" value="1"/>
</dbReference>
<dbReference type="GO" id="GO:0051539">
    <property type="term" value="F:4 iron, 4 sulfur cluster binding"/>
    <property type="evidence" value="ECO:0007669"/>
    <property type="project" value="UniProtKB-KW"/>
</dbReference>
<evidence type="ECO:0000313" key="10">
    <source>
        <dbReference type="Proteomes" id="UP001596395"/>
    </source>
</evidence>
<dbReference type="AlphaFoldDB" id="A0ABD5VDX7"/>
<sequence>MQNVTDRVRNPFGLVVPERFAGDDDPPAVYGYGDANADFHVVGDRPAVHGGDDTGVPFTGSVAGERLQRVLHETGFLAAPYADEPDASNCYLSYLFVGRRPRDPSPREYADLERYFDTELRAINAHILLPVGERAIDHVLEAYTTQRRKVGRDVDDAALHATEIRGRGFLVVPIREPAAWTNGDERALVDRLNAIRGRDYRQTKGVATRVG</sequence>
<reference evidence="9 10" key="1">
    <citation type="journal article" date="2019" name="Int. J. Syst. Evol. Microbiol.">
        <title>The Global Catalogue of Microorganisms (GCM) 10K type strain sequencing project: providing services to taxonomists for standard genome sequencing and annotation.</title>
        <authorList>
            <consortium name="The Broad Institute Genomics Platform"/>
            <consortium name="The Broad Institute Genome Sequencing Center for Infectious Disease"/>
            <person name="Wu L."/>
            <person name="Ma J."/>
        </authorList>
    </citation>
    <scope>NUCLEOTIDE SEQUENCE [LARGE SCALE GENOMIC DNA]</scope>
    <source>
        <strain evidence="9 10">GX26</strain>
    </source>
</reference>
<keyword evidence="1" id="KW-0004">4Fe-4S</keyword>
<dbReference type="Proteomes" id="UP001596395">
    <property type="component" value="Unassembled WGS sequence"/>
</dbReference>
<dbReference type="Gene3D" id="3.40.470.10">
    <property type="entry name" value="Uracil-DNA glycosylase-like domain"/>
    <property type="match status" value="1"/>
</dbReference>
<evidence type="ECO:0000256" key="6">
    <source>
        <dbReference type="ARBA" id="ARBA00023014"/>
    </source>
</evidence>
<protein>
    <submittedName>
        <fullName evidence="9">Uracil-DNA glycosylase family protein</fullName>
    </submittedName>
</protein>
<organism evidence="9 10">
    <name type="scientific">Halorubellus litoreus</name>
    <dbReference type="NCBI Taxonomy" id="755308"/>
    <lineage>
        <taxon>Archaea</taxon>
        <taxon>Methanobacteriati</taxon>
        <taxon>Methanobacteriota</taxon>
        <taxon>Stenosarchaea group</taxon>
        <taxon>Halobacteria</taxon>
        <taxon>Halobacteriales</taxon>
        <taxon>Halorubellaceae</taxon>
        <taxon>Halorubellus</taxon>
    </lineage>
</organism>
<dbReference type="InterPro" id="IPR036895">
    <property type="entry name" value="Uracil-DNA_glycosylase-like_sf"/>
</dbReference>
<gene>
    <name evidence="9" type="ORF">ACFQGB_11890</name>
</gene>
<keyword evidence="2" id="KW-0479">Metal-binding</keyword>
<accession>A0ABD5VDX7</accession>
<name>A0ABD5VDX7_9EURY</name>
<dbReference type="Pfam" id="PF03167">
    <property type="entry name" value="UDG"/>
    <property type="match status" value="1"/>
</dbReference>
<evidence type="ECO:0000259" key="8">
    <source>
        <dbReference type="Pfam" id="PF03167"/>
    </source>
</evidence>
<keyword evidence="3" id="KW-0227">DNA damage</keyword>
<keyword evidence="4" id="KW-0378">Hydrolase</keyword>
<dbReference type="RefSeq" id="WP_336350522.1">
    <property type="nucleotide sequence ID" value="NZ_JAZAQL010000002.1"/>
</dbReference>
<keyword evidence="7" id="KW-0234">DNA repair</keyword>
<keyword evidence="10" id="KW-1185">Reference proteome</keyword>
<dbReference type="EMBL" id="JBHSXN010000002">
    <property type="protein sequence ID" value="MFC6953565.1"/>
    <property type="molecule type" value="Genomic_DNA"/>
</dbReference>
<comment type="caution">
    <text evidence="9">The sequence shown here is derived from an EMBL/GenBank/DDBJ whole genome shotgun (WGS) entry which is preliminary data.</text>
</comment>
<dbReference type="InterPro" id="IPR005122">
    <property type="entry name" value="Uracil-DNA_glycosylase-like"/>
</dbReference>
<evidence type="ECO:0000256" key="5">
    <source>
        <dbReference type="ARBA" id="ARBA00023004"/>
    </source>
</evidence>
<evidence type="ECO:0000313" key="9">
    <source>
        <dbReference type="EMBL" id="MFC6953565.1"/>
    </source>
</evidence>
<evidence type="ECO:0000256" key="3">
    <source>
        <dbReference type="ARBA" id="ARBA00022763"/>
    </source>
</evidence>
<dbReference type="InterPro" id="IPR051536">
    <property type="entry name" value="UDG_Type-4/5"/>
</dbReference>
<dbReference type="GO" id="GO:0006281">
    <property type="term" value="P:DNA repair"/>
    <property type="evidence" value="ECO:0007669"/>
    <property type="project" value="UniProtKB-KW"/>
</dbReference>
<dbReference type="SUPFAM" id="SSF52141">
    <property type="entry name" value="Uracil-DNA glycosylase-like"/>
    <property type="match status" value="1"/>
</dbReference>
<dbReference type="PANTHER" id="PTHR33693:SF1">
    <property type="entry name" value="TYPE-4 URACIL-DNA GLYCOSYLASE"/>
    <property type="match status" value="1"/>
</dbReference>
<feature type="domain" description="Uracil-DNA glycosylase-like" evidence="8">
    <location>
        <begin position="31"/>
        <end position="179"/>
    </location>
</feature>
<keyword evidence="6" id="KW-0411">Iron-sulfur</keyword>
<keyword evidence="5" id="KW-0408">Iron</keyword>
<evidence type="ECO:0000256" key="1">
    <source>
        <dbReference type="ARBA" id="ARBA00022485"/>
    </source>
</evidence>
<dbReference type="GO" id="GO:0097506">
    <property type="term" value="F:deaminated base DNA N-glycosylase activity"/>
    <property type="evidence" value="ECO:0007669"/>
    <property type="project" value="UniProtKB-ARBA"/>
</dbReference>
<evidence type="ECO:0000256" key="2">
    <source>
        <dbReference type="ARBA" id="ARBA00022723"/>
    </source>
</evidence>
<evidence type="ECO:0000256" key="4">
    <source>
        <dbReference type="ARBA" id="ARBA00022801"/>
    </source>
</evidence>
<dbReference type="GO" id="GO:0046872">
    <property type="term" value="F:metal ion binding"/>
    <property type="evidence" value="ECO:0007669"/>
    <property type="project" value="UniProtKB-KW"/>
</dbReference>